<protein>
    <recommendedName>
        <fullName evidence="2">Rv3660c-like CheY-like N-terminal domain-containing protein</fullName>
    </recommendedName>
</protein>
<feature type="domain" description="Rv3660c-like CheY-like N-terminal" evidence="2">
    <location>
        <begin position="100"/>
        <end position="197"/>
    </location>
</feature>
<evidence type="ECO:0000256" key="1">
    <source>
        <dbReference type="SAM" id="MobiDB-lite"/>
    </source>
</evidence>
<sequence>MKEPSRFVARSTPRPRSLQLPALVAARERDQERLMPPAPVPALVPEPLPVPEPDPEQEARTLPLPSTPIHGVRVSARVPSAAGTAGARPAALARAVLLSRDVELAQTLASIAVGAGIELVLAHDGAHAAAYGNEVILVGADAVAELGAIPAGCTLILTGTQEHQDILWRAAAASPGARVAILPQATAWLGEYLGELGLHAGRAHVSIVAGARGGVGTSTFAALLAASATLSGQRTLLLDADPHSPGFWPVLRAREAEGLGWEDLENSRGQLSPGQLAEILPLAQGTAVLTWIRDPGAFVPSMALLSEVLAASRRIYERIVIDAGRIGSVPAAMTALATTRLLLLGAGSSYAQGAGQRLGDQAHPWRLIVTGKLSSGTDTRIVAQRAGLELAGYFAPRRSIARAAAAGGLMNVLVHRSLRRTVAQLGKGSEPAQFVETHEAAAA</sequence>
<gene>
    <name evidence="3" type="ORF">HED64_00640</name>
</gene>
<dbReference type="Proteomes" id="UP000746595">
    <property type="component" value="Unassembled WGS sequence"/>
</dbReference>
<dbReference type="EMBL" id="JAAWVT010000001">
    <property type="protein sequence ID" value="NKG19209.1"/>
    <property type="molecule type" value="Genomic_DNA"/>
</dbReference>
<keyword evidence="4" id="KW-1185">Reference proteome</keyword>
<feature type="compositionally biased region" description="Pro residues" evidence="1">
    <location>
        <begin position="36"/>
        <end position="52"/>
    </location>
</feature>
<dbReference type="InterPro" id="IPR059050">
    <property type="entry name" value="Rv3660c_N"/>
</dbReference>
<dbReference type="SUPFAM" id="SSF52540">
    <property type="entry name" value="P-loop containing nucleoside triphosphate hydrolases"/>
    <property type="match status" value="1"/>
</dbReference>
<organism evidence="3 4">
    <name type="scientific">Paeniglutamicibacter terrestris</name>
    <dbReference type="NCBI Taxonomy" id="2723403"/>
    <lineage>
        <taxon>Bacteria</taxon>
        <taxon>Bacillati</taxon>
        <taxon>Actinomycetota</taxon>
        <taxon>Actinomycetes</taxon>
        <taxon>Micrococcales</taxon>
        <taxon>Micrococcaceae</taxon>
        <taxon>Paeniglutamicibacter</taxon>
    </lineage>
</organism>
<reference evidence="3 4" key="1">
    <citation type="submission" date="2020-04" db="EMBL/GenBank/DDBJ databases">
        <title>Paeniglutamicibacter sp. ANT13_2, a novel actinomycete isolated from sediment in Antarctica.</title>
        <authorList>
            <person name="Sakdapetsiri C."/>
            <person name="Pinyakong O."/>
        </authorList>
    </citation>
    <scope>NUCLEOTIDE SEQUENCE [LARGE SCALE GENOMIC DNA]</scope>
    <source>
        <strain evidence="3 4">ANT13_2</strain>
    </source>
</reference>
<feature type="region of interest" description="Disordered" evidence="1">
    <location>
        <begin position="28"/>
        <end position="68"/>
    </location>
</feature>
<dbReference type="Pfam" id="PF26563">
    <property type="entry name" value="Rv3660c_N"/>
    <property type="match status" value="1"/>
</dbReference>
<proteinExistence type="predicted"/>
<evidence type="ECO:0000313" key="3">
    <source>
        <dbReference type="EMBL" id="NKG19209.1"/>
    </source>
</evidence>
<dbReference type="RefSeq" id="WP_168150224.1">
    <property type="nucleotide sequence ID" value="NZ_JAAWVT010000001.1"/>
</dbReference>
<comment type="caution">
    <text evidence="3">The sequence shown here is derived from an EMBL/GenBank/DDBJ whole genome shotgun (WGS) entry which is preliminary data.</text>
</comment>
<name>A0ABX1FZQ5_9MICC</name>
<dbReference type="Gene3D" id="3.40.50.300">
    <property type="entry name" value="P-loop containing nucleotide triphosphate hydrolases"/>
    <property type="match status" value="1"/>
</dbReference>
<evidence type="ECO:0000313" key="4">
    <source>
        <dbReference type="Proteomes" id="UP000746595"/>
    </source>
</evidence>
<dbReference type="InterPro" id="IPR027417">
    <property type="entry name" value="P-loop_NTPase"/>
</dbReference>
<accession>A0ABX1FZQ5</accession>
<evidence type="ECO:0000259" key="2">
    <source>
        <dbReference type="Pfam" id="PF26563"/>
    </source>
</evidence>